<dbReference type="EMBL" id="CP048049">
    <property type="protein sequence ID" value="QIS46298.1"/>
    <property type="molecule type" value="Genomic_DNA"/>
</dbReference>
<dbReference type="InterPro" id="IPR016032">
    <property type="entry name" value="Sig_transdc_resp-reg_C-effctor"/>
</dbReference>
<dbReference type="InterPro" id="IPR039793">
    <property type="entry name" value="UROS/Hem4"/>
</dbReference>
<evidence type="ECO:0000313" key="4">
    <source>
        <dbReference type="Proteomes" id="UP000503164"/>
    </source>
</evidence>
<dbReference type="SUPFAM" id="SSF46894">
    <property type="entry name" value="C-terminal effector domain of the bipartite response regulators"/>
    <property type="match status" value="1"/>
</dbReference>
<evidence type="ECO:0000256" key="1">
    <source>
        <dbReference type="ARBA" id="ARBA00023125"/>
    </source>
</evidence>
<dbReference type="GO" id="GO:0000160">
    <property type="term" value="P:phosphorelay signal transduction system"/>
    <property type="evidence" value="ECO:0007669"/>
    <property type="project" value="InterPro"/>
</dbReference>
<organism evidence="3 4">
    <name type="scientific">Clavibacter capsici</name>
    <dbReference type="NCBI Taxonomy" id="1874630"/>
    <lineage>
        <taxon>Bacteria</taxon>
        <taxon>Bacillati</taxon>
        <taxon>Actinomycetota</taxon>
        <taxon>Actinomycetes</taxon>
        <taxon>Micrococcales</taxon>
        <taxon>Microbacteriaceae</taxon>
        <taxon>Clavibacter</taxon>
    </lineage>
</organism>
<gene>
    <name evidence="3" type="ORF">GW570_05725</name>
</gene>
<proteinExistence type="predicted"/>
<dbReference type="AlphaFoldDB" id="A0A0M3RRY6"/>
<keyword evidence="4" id="KW-1185">Reference proteome</keyword>
<dbReference type="Pfam" id="PF02602">
    <property type="entry name" value="HEM4"/>
    <property type="match status" value="1"/>
</dbReference>
<dbReference type="GO" id="GO:0006355">
    <property type="term" value="P:regulation of DNA-templated transcription"/>
    <property type="evidence" value="ECO:0007669"/>
    <property type="project" value="InterPro"/>
</dbReference>
<dbReference type="Gene3D" id="3.40.50.10090">
    <property type="match status" value="2"/>
</dbReference>
<dbReference type="SUPFAM" id="SSF69618">
    <property type="entry name" value="HemD-like"/>
    <property type="match status" value="1"/>
</dbReference>
<dbReference type="CDD" id="cd06578">
    <property type="entry name" value="HemD"/>
    <property type="match status" value="1"/>
</dbReference>
<dbReference type="KEGG" id="ccap:AES38_05710"/>
<dbReference type="Gene3D" id="1.10.10.10">
    <property type="entry name" value="Winged helix-like DNA-binding domain superfamily/Winged helix DNA-binding domain"/>
    <property type="match status" value="1"/>
</dbReference>
<dbReference type="PANTHER" id="PTHR40082:SF1">
    <property type="entry name" value="BLR5956 PROTEIN"/>
    <property type="match status" value="1"/>
</dbReference>
<dbReference type="InterPro" id="IPR036388">
    <property type="entry name" value="WH-like_DNA-bd_sf"/>
</dbReference>
<reference evidence="3 4" key="1">
    <citation type="journal article" date="2020" name="Mol. Plant Pathol.">
        <title>Plasmid composition and the chpG gene determine the virulence level of Clavibacter capsici natural isolates in pepper.</title>
        <authorList>
            <person name="Hwang I.S."/>
            <person name="Lee H.M."/>
            <person name="Oh E.J."/>
            <person name="Lee S."/>
            <person name="Heu S."/>
            <person name="Oh C.S."/>
        </authorList>
    </citation>
    <scope>NUCLEOTIDE SEQUENCE [LARGE SCALE GENOMIC DNA]</scope>
    <source>
        <strain evidence="3 4">1101</strain>
    </source>
</reference>
<dbReference type="CDD" id="cd00383">
    <property type="entry name" value="trans_reg_C"/>
    <property type="match status" value="1"/>
</dbReference>
<dbReference type="InterPro" id="IPR003754">
    <property type="entry name" value="4pyrrol_synth_uPrphyn_synth"/>
</dbReference>
<accession>A0A0M3RRY6</accession>
<protein>
    <submittedName>
        <fullName evidence="3">Uroporphyrinogen-III synthase</fullName>
        <ecNumber evidence="3">4.2.1.75</ecNumber>
    </submittedName>
</protein>
<evidence type="ECO:0000256" key="2">
    <source>
        <dbReference type="SAM" id="MobiDB-lite"/>
    </source>
</evidence>
<dbReference type="PANTHER" id="PTHR40082">
    <property type="entry name" value="BLR5956 PROTEIN"/>
    <property type="match status" value="1"/>
</dbReference>
<dbReference type="GO" id="GO:0006780">
    <property type="term" value="P:uroporphyrinogen III biosynthetic process"/>
    <property type="evidence" value="ECO:0007669"/>
    <property type="project" value="InterPro"/>
</dbReference>
<dbReference type="NCBIfam" id="NF005568">
    <property type="entry name" value="PRK07239.1"/>
    <property type="match status" value="1"/>
</dbReference>
<dbReference type="GO" id="GO:0004852">
    <property type="term" value="F:uroporphyrinogen-III synthase activity"/>
    <property type="evidence" value="ECO:0007669"/>
    <property type="project" value="UniProtKB-EC"/>
</dbReference>
<dbReference type="InterPro" id="IPR001867">
    <property type="entry name" value="OmpR/PhoB-type_DNA-bd"/>
</dbReference>
<feature type="compositionally biased region" description="Low complexity" evidence="2">
    <location>
        <begin position="1"/>
        <end position="29"/>
    </location>
</feature>
<dbReference type="InterPro" id="IPR036108">
    <property type="entry name" value="4pyrrol_syn_uPrphyn_synt_sf"/>
</dbReference>
<dbReference type="SMART" id="SM00862">
    <property type="entry name" value="Trans_reg_C"/>
    <property type="match status" value="1"/>
</dbReference>
<dbReference type="Pfam" id="PF00486">
    <property type="entry name" value="Trans_reg_C"/>
    <property type="match status" value="1"/>
</dbReference>
<dbReference type="GO" id="GO:0003677">
    <property type="term" value="F:DNA binding"/>
    <property type="evidence" value="ECO:0007669"/>
    <property type="project" value="UniProtKB-UniRule"/>
</dbReference>
<dbReference type="Proteomes" id="UP000503164">
    <property type="component" value="Chromosome"/>
</dbReference>
<sequence length="395" mass="41535">MTGSDALPAPAAGSAAAAAAAADPGAEPGFRPDQLEGFRIAVTSDRRSEDLIAAFERRGADVMHAPTIRMTGVSDDSALEAETRAIIRARPGILLATTSYGIRRWFEAADAAGIGDELTEVLAEARILVRGPKARGAIRAASLDDHGMSERETTTSLVDLVLRGDVDGATVAVQLHGFTDPVQLARLEAAGARVLTVAPYRWTVHEDSARVLRLVEAVCTGGIDAVTFTSAPAVEALFTTADAAGRLEDLQEALRTMVVAAAVGPVTAAPLVEAGILPITPDRFRMGALIRLVCAHLEESGVARVATQHGTVELRGRLVVIDGERLTLSPVPLALFRALVSAEGATVPRRVLARATPEVLDDHAVDVAISRLRRSLPDGGIIQTVIKRGYRLTVA</sequence>
<feature type="region of interest" description="Disordered" evidence="2">
    <location>
        <begin position="1"/>
        <end position="33"/>
    </location>
</feature>
<keyword evidence="3" id="KW-0456">Lyase</keyword>
<dbReference type="PROSITE" id="PS51755">
    <property type="entry name" value="OMPR_PHOB"/>
    <property type="match status" value="1"/>
</dbReference>
<keyword evidence="1" id="KW-0238">DNA-binding</keyword>
<dbReference type="RefSeq" id="WP_053775688.1">
    <property type="nucleotide sequence ID" value="NZ_CP012573.1"/>
</dbReference>
<evidence type="ECO:0000313" key="3">
    <source>
        <dbReference type="EMBL" id="QIS46298.1"/>
    </source>
</evidence>
<dbReference type="EC" id="4.2.1.75" evidence="3"/>
<name>A0A0M3RRY6_9MICO</name>